<dbReference type="InterPro" id="IPR036397">
    <property type="entry name" value="RNaseH_sf"/>
</dbReference>
<dbReference type="AlphaFoldDB" id="A0A0R0LX99"/>
<keyword evidence="4" id="KW-0255">Endonuclease</keyword>
<dbReference type="OrthoDB" id="5550292at2759"/>
<feature type="domain" description="Reverse transcriptase RNase H-like" evidence="7">
    <location>
        <begin position="5"/>
        <end position="106"/>
    </location>
</feature>
<feature type="non-terminal residue" evidence="8">
    <location>
        <position position="1"/>
    </location>
</feature>
<evidence type="ECO:0000256" key="2">
    <source>
        <dbReference type="ARBA" id="ARBA00022695"/>
    </source>
</evidence>
<proteinExistence type="predicted"/>
<evidence type="ECO:0000256" key="4">
    <source>
        <dbReference type="ARBA" id="ARBA00022759"/>
    </source>
</evidence>
<comment type="caution">
    <text evidence="8">The sequence shown here is derived from an EMBL/GenBank/DDBJ whole genome shotgun (WGS) entry which is preliminary data.</text>
</comment>
<reference evidence="8 9" key="1">
    <citation type="submission" date="2015-07" db="EMBL/GenBank/DDBJ databases">
        <title>The genome of Pseudoloma neurophilia, a relevant intracellular parasite of the zebrafish.</title>
        <authorList>
            <person name="Ndikumana S."/>
            <person name="Pelin A."/>
            <person name="Sanders J."/>
            <person name="Corradi N."/>
        </authorList>
    </citation>
    <scope>NUCLEOTIDE SEQUENCE [LARGE SCALE GENOMIC DNA]</scope>
    <source>
        <strain evidence="8 9">MK1</strain>
    </source>
</reference>
<dbReference type="CDD" id="cd09274">
    <property type="entry name" value="RNase_HI_RT_Ty3"/>
    <property type="match status" value="1"/>
</dbReference>
<keyword evidence="5" id="KW-0378">Hydrolase</keyword>
<keyword evidence="9" id="KW-1185">Reference proteome</keyword>
<dbReference type="InterPro" id="IPR041373">
    <property type="entry name" value="RT_RNaseH"/>
</dbReference>
<organism evidence="8 9">
    <name type="scientific">Pseudoloma neurophilia</name>
    <dbReference type="NCBI Taxonomy" id="146866"/>
    <lineage>
        <taxon>Eukaryota</taxon>
        <taxon>Fungi</taxon>
        <taxon>Fungi incertae sedis</taxon>
        <taxon>Microsporidia</taxon>
        <taxon>Pseudoloma</taxon>
    </lineage>
</organism>
<protein>
    <submittedName>
        <fullName evidence="8">Putative transposable element</fullName>
    </submittedName>
</protein>
<keyword evidence="6" id="KW-0695">RNA-directed DNA polymerase</keyword>
<dbReference type="GO" id="GO:0003676">
    <property type="term" value="F:nucleic acid binding"/>
    <property type="evidence" value="ECO:0007669"/>
    <property type="project" value="InterPro"/>
</dbReference>
<dbReference type="InterPro" id="IPR043502">
    <property type="entry name" value="DNA/RNA_pol_sf"/>
</dbReference>
<dbReference type="PANTHER" id="PTHR37984:SF5">
    <property type="entry name" value="PROTEIN NYNRIN-LIKE"/>
    <property type="match status" value="1"/>
</dbReference>
<dbReference type="Proteomes" id="UP000051530">
    <property type="component" value="Unassembled WGS sequence"/>
</dbReference>
<dbReference type="Pfam" id="PF17917">
    <property type="entry name" value="RT_RNaseH"/>
    <property type="match status" value="1"/>
</dbReference>
<dbReference type="GO" id="GO:0004519">
    <property type="term" value="F:endonuclease activity"/>
    <property type="evidence" value="ECO:0007669"/>
    <property type="project" value="UniProtKB-KW"/>
</dbReference>
<evidence type="ECO:0000259" key="7">
    <source>
        <dbReference type="Pfam" id="PF17917"/>
    </source>
</evidence>
<accession>A0A0R0LX99</accession>
<dbReference type="GO" id="GO:0016787">
    <property type="term" value="F:hydrolase activity"/>
    <property type="evidence" value="ECO:0007669"/>
    <property type="project" value="UniProtKB-KW"/>
</dbReference>
<evidence type="ECO:0000256" key="5">
    <source>
        <dbReference type="ARBA" id="ARBA00022801"/>
    </source>
</evidence>
<dbReference type="GO" id="GO:0003964">
    <property type="term" value="F:RNA-directed DNA polymerase activity"/>
    <property type="evidence" value="ECO:0007669"/>
    <property type="project" value="UniProtKB-KW"/>
</dbReference>
<evidence type="ECO:0000256" key="1">
    <source>
        <dbReference type="ARBA" id="ARBA00022679"/>
    </source>
</evidence>
<evidence type="ECO:0000256" key="3">
    <source>
        <dbReference type="ARBA" id="ARBA00022722"/>
    </source>
</evidence>
<gene>
    <name evidence="8" type="ORF">M153_4660002388</name>
</gene>
<dbReference type="InterPro" id="IPR050951">
    <property type="entry name" value="Retrovirus_Pol_polyprotein"/>
</dbReference>
<dbReference type="VEuPathDB" id="MicrosporidiaDB:M153_4660002388"/>
<keyword evidence="3" id="KW-0540">Nuclease</keyword>
<evidence type="ECO:0000313" key="9">
    <source>
        <dbReference type="Proteomes" id="UP000051530"/>
    </source>
</evidence>
<evidence type="ECO:0000256" key="6">
    <source>
        <dbReference type="ARBA" id="ARBA00022918"/>
    </source>
</evidence>
<dbReference type="EMBL" id="LGUB01000169">
    <property type="protein sequence ID" value="KRH93961.1"/>
    <property type="molecule type" value="Genomic_DNA"/>
</dbReference>
<keyword evidence="1" id="KW-0808">Transferase</keyword>
<dbReference type="PANTHER" id="PTHR37984">
    <property type="entry name" value="PROTEIN CBG26694"/>
    <property type="match status" value="1"/>
</dbReference>
<dbReference type="SUPFAM" id="SSF56672">
    <property type="entry name" value="DNA/RNA polymerases"/>
    <property type="match status" value="1"/>
</dbReference>
<name>A0A0R0LX99_9MICR</name>
<sequence length="170" mass="19948">LATKPKKTFIIYTDASQLGIGAALCKLENNEIRLVLWISRKFLPREKNYTTTEKECLSVVWAVNKFRQFLHKKFIIRNDHQALKWLLSQKEPKERLARWIMQLNTYHFEFEHIEGHKNVVADALSRGVVKMYKMETKEMNDILSQDDKQKLIFEAHIATGHGGRDAMSIF</sequence>
<dbReference type="FunFam" id="3.10.20.370:FF:000001">
    <property type="entry name" value="Retrovirus-related Pol polyprotein from transposon 17.6-like protein"/>
    <property type="match status" value="1"/>
</dbReference>
<dbReference type="Gene3D" id="3.30.420.10">
    <property type="entry name" value="Ribonuclease H-like superfamily/Ribonuclease H"/>
    <property type="match status" value="1"/>
</dbReference>
<evidence type="ECO:0000313" key="8">
    <source>
        <dbReference type="EMBL" id="KRH93961.1"/>
    </source>
</evidence>
<keyword evidence="2" id="KW-0548">Nucleotidyltransferase</keyword>